<dbReference type="SUPFAM" id="SSF81901">
    <property type="entry name" value="HCP-like"/>
    <property type="match status" value="1"/>
</dbReference>
<evidence type="ECO:0000313" key="1">
    <source>
        <dbReference type="EMBL" id="KAJ8598428.1"/>
    </source>
</evidence>
<gene>
    <name evidence="1" type="ORF">CTAYLR_007657</name>
</gene>
<dbReference type="PANTHER" id="PTHR45011">
    <property type="entry name" value="DAP3-BINDING CELL DEATH ENHANCER 1"/>
    <property type="match status" value="1"/>
</dbReference>
<organism evidence="1 2">
    <name type="scientific">Chrysophaeum taylorii</name>
    <dbReference type="NCBI Taxonomy" id="2483200"/>
    <lineage>
        <taxon>Eukaryota</taxon>
        <taxon>Sar</taxon>
        <taxon>Stramenopiles</taxon>
        <taxon>Ochrophyta</taxon>
        <taxon>Pelagophyceae</taxon>
        <taxon>Pelagomonadales</taxon>
        <taxon>Pelagomonadaceae</taxon>
        <taxon>Chrysophaeum</taxon>
    </lineage>
</organism>
<accession>A0AAD7U5H3</accession>
<sequence>MDLEKAGLDDGDPKAMCELGARYSTQVGIGLDRDDDKATFWYRKAAESGFVPAQHNYGVMLDRNGDHAGALVWFEKAAEAGMPDAIHALGQLWHSGFHKNGRWVRDMPKALTYYEKADALGYLPAKRSLAQLQKDMARVGLSSSSP</sequence>
<comment type="caution">
    <text evidence="1">The sequence shown here is derived from an EMBL/GenBank/DDBJ whole genome shotgun (WGS) entry which is preliminary data.</text>
</comment>
<dbReference type="Proteomes" id="UP001230188">
    <property type="component" value="Unassembled WGS sequence"/>
</dbReference>
<proteinExistence type="predicted"/>
<evidence type="ECO:0008006" key="3">
    <source>
        <dbReference type="Google" id="ProtNLM"/>
    </source>
</evidence>
<reference evidence="1" key="1">
    <citation type="submission" date="2023-01" db="EMBL/GenBank/DDBJ databases">
        <title>Metagenome sequencing of chrysophaentin producing Chrysophaeum taylorii.</title>
        <authorList>
            <person name="Davison J."/>
            <person name="Bewley C."/>
        </authorList>
    </citation>
    <scope>NUCLEOTIDE SEQUENCE</scope>
    <source>
        <strain evidence="1">NIES-1699</strain>
    </source>
</reference>
<dbReference type="AlphaFoldDB" id="A0AAD7U5H3"/>
<evidence type="ECO:0000313" key="2">
    <source>
        <dbReference type="Proteomes" id="UP001230188"/>
    </source>
</evidence>
<dbReference type="SMART" id="SM00671">
    <property type="entry name" value="SEL1"/>
    <property type="match status" value="3"/>
</dbReference>
<dbReference type="EMBL" id="JAQMWT010000674">
    <property type="protein sequence ID" value="KAJ8598428.1"/>
    <property type="molecule type" value="Genomic_DNA"/>
</dbReference>
<keyword evidence="2" id="KW-1185">Reference proteome</keyword>
<dbReference type="InterPro" id="IPR052748">
    <property type="entry name" value="ISR_Activator"/>
</dbReference>
<dbReference type="InterPro" id="IPR011990">
    <property type="entry name" value="TPR-like_helical_dom_sf"/>
</dbReference>
<dbReference type="Gene3D" id="1.25.40.10">
    <property type="entry name" value="Tetratricopeptide repeat domain"/>
    <property type="match status" value="1"/>
</dbReference>
<dbReference type="InterPro" id="IPR006597">
    <property type="entry name" value="Sel1-like"/>
</dbReference>
<dbReference type="PANTHER" id="PTHR45011:SF1">
    <property type="entry name" value="DAP3-BINDING CELL DEATH ENHANCER 1"/>
    <property type="match status" value="1"/>
</dbReference>
<dbReference type="Pfam" id="PF08238">
    <property type="entry name" value="Sel1"/>
    <property type="match status" value="3"/>
</dbReference>
<protein>
    <recommendedName>
        <fullName evidence="3">Sel1 repeat family protein</fullName>
    </recommendedName>
</protein>
<name>A0AAD7U5H3_9STRA</name>